<dbReference type="Gene3D" id="2.60.40.420">
    <property type="entry name" value="Cupredoxins - blue copper proteins"/>
    <property type="match status" value="1"/>
</dbReference>
<dbReference type="SUPFAM" id="SSF49503">
    <property type="entry name" value="Cupredoxins"/>
    <property type="match status" value="1"/>
</dbReference>
<dbReference type="AlphaFoldDB" id="A0A378KDN7"/>
<gene>
    <name evidence="1" type="ORF">NCTC13316_03514</name>
</gene>
<sequence length="53" mass="5975">MDLHRHVFEVNEIDGKPIHNGLLYDMVLVLPNSIVQVQFATDNPVSYALLLGK</sequence>
<accession>A0A378KDN7</accession>
<dbReference type="EMBL" id="UGOD01000006">
    <property type="protein sequence ID" value="STX81641.1"/>
    <property type="molecule type" value="Genomic_DNA"/>
</dbReference>
<protein>
    <submittedName>
        <fullName evidence="1">Copper resistance protein A</fullName>
    </submittedName>
</protein>
<proteinExistence type="predicted"/>
<evidence type="ECO:0000313" key="2">
    <source>
        <dbReference type="Proteomes" id="UP000254794"/>
    </source>
</evidence>
<keyword evidence="2" id="KW-1185">Reference proteome</keyword>
<organism evidence="1 2">
    <name type="scientific">Legionella busanensis</name>
    <dbReference type="NCBI Taxonomy" id="190655"/>
    <lineage>
        <taxon>Bacteria</taxon>
        <taxon>Pseudomonadati</taxon>
        <taxon>Pseudomonadota</taxon>
        <taxon>Gammaproteobacteria</taxon>
        <taxon>Legionellales</taxon>
        <taxon>Legionellaceae</taxon>
        <taxon>Legionella</taxon>
    </lineage>
</organism>
<name>A0A378KDN7_9GAMM</name>
<reference evidence="1 2" key="1">
    <citation type="submission" date="2018-06" db="EMBL/GenBank/DDBJ databases">
        <authorList>
            <consortium name="Pathogen Informatics"/>
            <person name="Doyle S."/>
        </authorList>
    </citation>
    <scope>NUCLEOTIDE SEQUENCE [LARGE SCALE GENOMIC DNA]</scope>
    <source>
        <strain evidence="1 2">NCTC13316</strain>
    </source>
</reference>
<dbReference type="Proteomes" id="UP000254794">
    <property type="component" value="Unassembled WGS sequence"/>
</dbReference>
<dbReference type="InterPro" id="IPR008972">
    <property type="entry name" value="Cupredoxin"/>
</dbReference>
<evidence type="ECO:0000313" key="1">
    <source>
        <dbReference type="EMBL" id="STX81641.1"/>
    </source>
</evidence>